<dbReference type="Proteomes" id="UP001501729">
    <property type="component" value="Unassembled WGS sequence"/>
</dbReference>
<dbReference type="SUPFAM" id="SSF103473">
    <property type="entry name" value="MFS general substrate transporter"/>
    <property type="match status" value="1"/>
</dbReference>
<keyword evidence="1" id="KW-1133">Transmembrane helix</keyword>
<accession>A0AAV3UFX4</accession>
<dbReference type="AlphaFoldDB" id="A0AAV3UFX4"/>
<reference evidence="2 3" key="1">
    <citation type="journal article" date="2019" name="Int. J. Syst. Evol. Microbiol.">
        <title>The Global Catalogue of Microorganisms (GCM) 10K type strain sequencing project: providing services to taxonomists for standard genome sequencing and annotation.</title>
        <authorList>
            <consortium name="The Broad Institute Genomics Platform"/>
            <consortium name="The Broad Institute Genome Sequencing Center for Infectious Disease"/>
            <person name="Wu L."/>
            <person name="Ma J."/>
        </authorList>
    </citation>
    <scope>NUCLEOTIDE SEQUENCE [LARGE SCALE GENOMIC DNA]</scope>
    <source>
        <strain evidence="2 3">JCM 17504</strain>
    </source>
</reference>
<feature type="transmembrane region" description="Helical" evidence="1">
    <location>
        <begin position="390"/>
        <end position="410"/>
    </location>
</feature>
<evidence type="ECO:0000313" key="2">
    <source>
        <dbReference type="EMBL" id="GAA5048017.1"/>
    </source>
</evidence>
<keyword evidence="1" id="KW-0812">Transmembrane</keyword>
<protein>
    <submittedName>
        <fullName evidence="2">MFS transporter</fullName>
    </submittedName>
</protein>
<dbReference type="PANTHER" id="PTHR23530">
    <property type="entry name" value="TRANSPORT PROTEIN-RELATED"/>
    <property type="match status" value="1"/>
</dbReference>
<dbReference type="Pfam" id="PF07690">
    <property type="entry name" value="MFS_1"/>
    <property type="match status" value="1"/>
</dbReference>
<feature type="transmembrane region" description="Helical" evidence="1">
    <location>
        <begin position="90"/>
        <end position="120"/>
    </location>
</feature>
<dbReference type="InterPro" id="IPR036259">
    <property type="entry name" value="MFS_trans_sf"/>
</dbReference>
<comment type="caution">
    <text evidence="2">The sequence shown here is derived from an EMBL/GenBank/DDBJ whole genome shotgun (WGS) entry which is preliminary data.</text>
</comment>
<name>A0AAV3UFX4_9EURY</name>
<sequence length="425" mass="46391">MCNRLRRTVSGRWYLRLFVWDLSRNIGLYYAYKATKAVEFYRPIMYLYFLSLGLNFTAIALLEGVYNVTTVLGEVPTGYVGDRIGRRNSLLVGTVIITVTLVGIGFAETLLELSVLYACWSMGYNFRSGSDDAWLYDTLTDELSTDQFAHIRGRGQSVALLVGVVGSVAGGYLGNIDLSYPFLVASGVAGTGIPILLSLEEPTSYEESDADELGLREAVGVISETLSHPRLRSFVVYYFVLFSAVSYLVFMYVQPILETVLPQVGIPQGEVEPLLGWFYAAVSLLSAGLSYHTGTIRDRIGLRRWFLVIPFVVGIGLVALWMMPVLAIPAFLFARGISETTRSLASQYVNDRIDTLGRATVLSSLAMVSSVTVIPFQLGSGVISDVTSPLTALAVAGGVLIIGSFIVLAWESPVKSVTGRRTEAE</sequence>
<evidence type="ECO:0000256" key="1">
    <source>
        <dbReference type="SAM" id="Phobius"/>
    </source>
</evidence>
<organism evidence="2 3">
    <name type="scientific">Haladaptatus pallidirubidus</name>
    <dbReference type="NCBI Taxonomy" id="1008152"/>
    <lineage>
        <taxon>Archaea</taxon>
        <taxon>Methanobacteriati</taxon>
        <taxon>Methanobacteriota</taxon>
        <taxon>Stenosarchaea group</taxon>
        <taxon>Halobacteria</taxon>
        <taxon>Halobacteriales</taxon>
        <taxon>Haladaptataceae</taxon>
        <taxon>Haladaptatus</taxon>
    </lineage>
</organism>
<dbReference type="Gene3D" id="1.20.1250.20">
    <property type="entry name" value="MFS general substrate transporter like domains"/>
    <property type="match status" value="1"/>
</dbReference>
<dbReference type="EMBL" id="BAABKX010000001">
    <property type="protein sequence ID" value="GAA5048017.1"/>
    <property type="molecule type" value="Genomic_DNA"/>
</dbReference>
<feature type="transmembrane region" description="Helical" evidence="1">
    <location>
        <begin position="274"/>
        <end position="293"/>
    </location>
</feature>
<feature type="transmembrane region" description="Helical" evidence="1">
    <location>
        <begin position="44"/>
        <end position="62"/>
    </location>
</feature>
<gene>
    <name evidence="2" type="ORF">GCM10025751_19310</name>
</gene>
<feature type="transmembrane region" description="Helical" evidence="1">
    <location>
        <begin position="305"/>
        <end position="335"/>
    </location>
</feature>
<dbReference type="GO" id="GO:0022857">
    <property type="term" value="F:transmembrane transporter activity"/>
    <property type="evidence" value="ECO:0007669"/>
    <property type="project" value="InterPro"/>
</dbReference>
<keyword evidence="1" id="KW-0472">Membrane</keyword>
<proteinExistence type="predicted"/>
<dbReference type="InterPro" id="IPR053160">
    <property type="entry name" value="MFS_DHA3_Transporter"/>
</dbReference>
<evidence type="ECO:0000313" key="3">
    <source>
        <dbReference type="Proteomes" id="UP001501729"/>
    </source>
</evidence>
<feature type="transmembrane region" description="Helical" evidence="1">
    <location>
        <begin position="235"/>
        <end position="254"/>
    </location>
</feature>
<dbReference type="InterPro" id="IPR011701">
    <property type="entry name" value="MFS"/>
</dbReference>
<keyword evidence="3" id="KW-1185">Reference proteome</keyword>
<dbReference type="PANTHER" id="PTHR23530:SF1">
    <property type="entry name" value="PERMEASE, MAJOR FACILITATOR SUPERFAMILY-RELATED"/>
    <property type="match status" value="1"/>
</dbReference>